<feature type="domain" description="Zeta toxin" evidence="3">
    <location>
        <begin position="2"/>
        <end position="152"/>
    </location>
</feature>
<dbReference type="Proteomes" id="UP000278081">
    <property type="component" value="Unassembled WGS sequence"/>
</dbReference>
<evidence type="ECO:0000256" key="1">
    <source>
        <dbReference type="ARBA" id="ARBA00022741"/>
    </source>
</evidence>
<dbReference type="EMBL" id="RJTJ01000007">
    <property type="protein sequence ID" value="RUM07144.1"/>
    <property type="molecule type" value="Genomic_DNA"/>
</dbReference>
<reference evidence="4 5" key="1">
    <citation type="submission" date="2018-11" db="EMBL/GenBank/DDBJ databases">
        <title>Rhizobium chutanense sp. nov., isolated from root nodules of Phaseolus vulgaris in China.</title>
        <authorList>
            <person name="Huo Y."/>
        </authorList>
    </citation>
    <scope>NUCLEOTIDE SEQUENCE [LARGE SCALE GENOMIC DNA]</scope>
    <source>
        <strain evidence="4 5">C16</strain>
    </source>
</reference>
<protein>
    <recommendedName>
        <fullName evidence="3">Zeta toxin domain-containing protein</fullName>
    </recommendedName>
</protein>
<dbReference type="InterPro" id="IPR027417">
    <property type="entry name" value="P-loop_NTPase"/>
</dbReference>
<evidence type="ECO:0000259" key="3">
    <source>
        <dbReference type="Pfam" id="PF06414"/>
    </source>
</evidence>
<dbReference type="SUPFAM" id="SSF52540">
    <property type="entry name" value="P-loop containing nucleoside triphosphate hydrolases"/>
    <property type="match status" value="1"/>
</dbReference>
<dbReference type="GO" id="GO:0016301">
    <property type="term" value="F:kinase activity"/>
    <property type="evidence" value="ECO:0007669"/>
    <property type="project" value="InterPro"/>
</dbReference>
<dbReference type="AlphaFoldDB" id="A0A432P486"/>
<comment type="caution">
    <text evidence="4">The sequence shown here is derived from an EMBL/GenBank/DDBJ whole genome shotgun (WGS) entry which is preliminary data.</text>
</comment>
<organism evidence="4 5">
    <name type="scientific">Rhizobium chutanense</name>
    <dbReference type="NCBI Taxonomy" id="2035448"/>
    <lineage>
        <taxon>Bacteria</taxon>
        <taxon>Pseudomonadati</taxon>
        <taxon>Pseudomonadota</taxon>
        <taxon>Alphaproteobacteria</taxon>
        <taxon>Hyphomicrobiales</taxon>
        <taxon>Rhizobiaceae</taxon>
        <taxon>Rhizobium/Agrobacterium group</taxon>
        <taxon>Rhizobium</taxon>
    </lineage>
</organism>
<dbReference type="OrthoDB" id="9791543at2"/>
<sequence>MPTCTILAGPNGSGKTSAFGKLNLEGEYINADELAKTLAPGGAKSIERQAAEIALQLIAEKISKQKSFVFETTLSSQQSIRLMREAKAAGFNVDLYYVALDTVERNIERVKFRVALGGHGIPEAAIRRRYKGSLEHLPQALALTDEAVIVDNSEIQPRIVFQLRSGHVVGLDMIEGNPLHRLLMEKVQQSISLRGM</sequence>
<dbReference type="RefSeq" id="WP_126908717.1">
    <property type="nucleotide sequence ID" value="NZ_ML133754.1"/>
</dbReference>
<accession>A0A432P486</accession>
<evidence type="ECO:0000313" key="5">
    <source>
        <dbReference type="Proteomes" id="UP000278081"/>
    </source>
</evidence>
<dbReference type="Pfam" id="PF06414">
    <property type="entry name" value="Zeta_toxin"/>
    <property type="match status" value="1"/>
</dbReference>
<keyword evidence="1" id="KW-0547">Nucleotide-binding</keyword>
<dbReference type="PANTHER" id="PTHR39206">
    <property type="entry name" value="SLL8004 PROTEIN"/>
    <property type="match status" value="1"/>
</dbReference>
<evidence type="ECO:0000313" key="4">
    <source>
        <dbReference type="EMBL" id="RUM07144.1"/>
    </source>
</evidence>
<proteinExistence type="predicted"/>
<evidence type="ECO:0000256" key="2">
    <source>
        <dbReference type="ARBA" id="ARBA00022840"/>
    </source>
</evidence>
<dbReference type="PANTHER" id="PTHR39206:SF1">
    <property type="entry name" value="SLL8004 PROTEIN"/>
    <property type="match status" value="1"/>
</dbReference>
<keyword evidence="2" id="KW-0067">ATP-binding</keyword>
<gene>
    <name evidence="4" type="ORF">EFR84_09705</name>
</gene>
<dbReference type="InterPro" id="IPR010488">
    <property type="entry name" value="Zeta_toxin_domain"/>
</dbReference>
<dbReference type="Gene3D" id="3.40.50.300">
    <property type="entry name" value="P-loop containing nucleotide triphosphate hydrolases"/>
    <property type="match status" value="1"/>
</dbReference>
<name>A0A432P486_9HYPH</name>
<dbReference type="GO" id="GO:0005524">
    <property type="term" value="F:ATP binding"/>
    <property type="evidence" value="ECO:0007669"/>
    <property type="project" value="UniProtKB-KW"/>
</dbReference>